<dbReference type="RefSeq" id="WP_290400514.1">
    <property type="nucleotide sequence ID" value="NZ_JAUHLN010000003.1"/>
</dbReference>
<evidence type="ECO:0000313" key="2">
    <source>
        <dbReference type="EMBL" id="MDN4074381.1"/>
    </source>
</evidence>
<accession>A0ABT8E8Y9</accession>
<evidence type="ECO:0000256" key="1">
    <source>
        <dbReference type="ARBA" id="ARBA00022679"/>
    </source>
</evidence>
<protein>
    <submittedName>
        <fullName evidence="2">CaiB/BaiF CoA-transferase family protein</fullName>
    </submittedName>
</protein>
<dbReference type="InterPro" id="IPR023606">
    <property type="entry name" value="CoA-Trfase_III_dom_1_sf"/>
</dbReference>
<name>A0ABT8E8Y9_9BACL</name>
<comment type="caution">
    <text evidence="2">The sequence shown here is derived from an EMBL/GenBank/DDBJ whole genome shotgun (WGS) entry which is preliminary data.</text>
</comment>
<dbReference type="PANTHER" id="PTHR48207:SF3">
    <property type="entry name" value="SUCCINATE--HYDROXYMETHYLGLUTARATE COA-TRANSFERASE"/>
    <property type="match status" value="1"/>
</dbReference>
<organism evidence="2 3">
    <name type="scientific">Fictibacillus terranigra</name>
    <dbReference type="NCBI Taxonomy" id="3058424"/>
    <lineage>
        <taxon>Bacteria</taxon>
        <taxon>Bacillati</taxon>
        <taxon>Bacillota</taxon>
        <taxon>Bacilli</taxon>
        <taxon>Bacillales</taxon>
        <taxon>Fictibacillaceae</taxon>
        <taxon>Fictibacillus</taxon>
    </lineage>
</organism>
<proteinExistence type="predicted"/>
<dbReference type="SUPFAM" id="SSF89796">
    <property type="entry name" value="CoA-transferase family III (CaiB/BaiF)"/>
    <property type="match status" value="1"/>
</dbReference>
<keyword evidence="3" id="KW-1185">Reference proteome</keyword>
<gene>
    <name evidence="2" type="ORF">QYF49_15460</name>
</gene>
<dbReference type="PANTHER" id="PTHR48207">
    <property type="entry name" value="SUCCINATE--HYDROXYMETHYLGLUTARATE COA-TRANSFERASE"/>
    <property type="match status" value="1"/>
</dbReference>
<dbReference type="EMBL" id="JAUHLN010000003">
    <property type="protein sequence ID" value="MDN4074381.1"/>
    <property type="molecule type" value="Genomic_DNA"/>
</dbReference>
<reference evidence="2" key="1">
    <citation type="submission" date="2023-06" db="EMBL/GenBank/DDBJ databases">
        <title>Draft Genome Sequences of Representative Paenibacillus Polymyxa, Bacillus cereus, Fictibacillus sp., and Brevibacillus agri Strains Isolated from Amazonian Dark Earth.</title>
        <authorList>
            <person name="Pellegrinetti T.A."/>
            <person name="Cunha I.C.M."/>
            <person name="Chaves M.G."/>
            <person name="Freitas A.S."/>
            <person name="Silva A.V.R."/>
            <person name="Tsai S.M."/>
            <person name="Mendes L.W."/>
        </authorList>
    </citation>
    <scope>NUCLEOTIDE SEQUENCE</scope>
    <source>
        <strain evidence="2">CENA-BCM004</strain>
    </source>
</reference>
<sequence length="410" mass="45811">MMDKQKIGPLNGLKVLEIGSLIAGPFAGRLLADFGAEVIKVEPPGKGDPIRKWRMLHEGTSLWWYVQSRNKKSISLDLRKEEAQEIIRELAKEIDIIIENFKPGTLEKWGIGYEDLKKYNPSIIMVRVSGYGQDGPYRNKPGFGSIGEAMGGIRYLTGYPDRPPTRVGISLGDSVTALYAVMGALMAVYHRDQTGEGQCVDVALYEAIYSLMESAVPEYDQYGVIRERTGSTLPGIAPSNTYLCKDGKYVVIGANGDGIFKRLMEAINREDLRDDPDYAFNHGRVQKAEYLDKVIGGWTIQHNLKDALKILDEYNIPAGSIYSVEDMMQDPHFIARKMICELDVEGLGKLKVPGIVPKMSKTPGKINWPGPKLGEHTEEVLKEKLGITKTRYEEWQEKGIIINNETGILK</sequence>
<dbReference type="Proteomes" id="UP001168694">
    <property type="component" value="Unassembled WGS sequence"/>
</dbReference>
<dbReference type="Gene3D" id="3.30.1540.10">
    <property type="entry name" value="formyl-coa transferase, domain 3"/>
    <property type="match status" value="1"/>
</dbReference>
<dbReference type="Gene3D" id="3.40.50.10540">
    <property type="entry name" value="Crotonobetainyl-coa:carnitine coa-transferase, domain 1"/>
    <property type="match status" value="1"/>
</dbReference>
<evidence type="ECO:0000313" key="3">
    <source>
        <dbReference type="Proteomes" id="UP001168694"/>
    </source>
</evidence>
<dbReference type="Pfam" id="PF02515">
    <property type="entry name" value="CoA_transf_3"/>
    <property type="match status" value="1"/>
</dbReference>
<keyword evidence="1" id="KW-0808">Transferase</keyword>
<dbReference type="InterPro" id="IPR044855">
    <property type="entry name" value="CoA-Trfase_III_dom3_sf"/>
</dbReference>
<dbReference type="InterPro" id="IPR003673">
    <property type="entry name" value="CoA-Trfase_fam_III"/>
</dbReference>
<dbReference type="InterPro" id="IPR050483">
    <property type="entry name" value="CoA-transferase_III_domain"/>
</dbReference>